<feature type="domain" description="Galactosyltransferase C-terminal" evidence="3">
    <location>
        <begin position="208"/>
        <end position="249"/>
    </location>
</feature>
<gene>
    <name evidence="4" type="ORF">Pma05_01360</name>
</gene>
<dbReference type="InterPro" id="IPR029063">
    <property type="entry name" value="SAM-dependent_MTases_sf"/>
</dbReference>
<keyword evidence="1" id="KW-0808">Transferase</keyword>
<organism evidence="4 5">
    <name type="scientific">Plantactinospora mayteni</name>
    <dbReference type="NCBI Taxonomy" id="566021"/>
    <lineage>
        <taxon>Bacteria</taxon>
        <taxon>Bacillati</taxon>
        <taxon>Actinomycetota</taxon>
        <taxon>Actinomycetes</taxon>
        <taxon>Micromonosporales</taxon>
        <taxon>Micromonosporaceae</taxon>
        <taxon>Plantactinospora</taxon>
    </lineage>
</organism>
<dbReference type="InterPro" id="IPR027791">
    <property type="entry name" value="Galactosyl_T_C"/>
</dbReference>
<proteinExistence type="predicted"/>
<evidence type="ECO:0008006" key="6">
    <source>
        <dbReference type="Google" id="ProtNLM"/>
    </source>
</evidence>
<sequence length="430" mass="47701">MTSGLVRPIRRYLNGGATISAEPHRDVKVSVILPTYNRCELLAEALRGLARQSLPTEEFEVVVADDGSSDATAAVVKFFSDRLRLRYHFQEDRGFRVAAARNAGARLASAPILVFLDTGALVGPDYLREHLAAHADNSTPRAVIGYAYAYRPEDPTPGLADMVGRLLPERVLTAYANDPSIFDIRHGAFLRCGFDPGRLVVPWILLWATNCSIRTDDYWAVGGFDEDFQRWGVEDMEIGLRLHRRGVEFVVSRSAWVIEAPHDRDWEGNRQGNHHNIGVLLGKHPEPVAEIGWSLITKDLYWPWEDDYQALLDWTARARDIDVTAELREAAAGLRPGERVAVFGSGGSVPAELSSAILVDFDAELLRQALAGGDRVGHHAIGVRTPLPDQSVDVVLMTSRLTGLWDRWNLDLVAEARRIGRETRALGFGL</sequence>
<dbReference type="InterPro" id="IPR029044">
    <property type="entry name" value="Nucleotide-diphossugar_trans"/>
</dbReference>
<comment type="caution">
    <text evidence="4">The sequence shown here is derived from an EMBL/GenBank/DDBJ whole genome shotgun (WGS) entry which is preliminary data.</text>
</comment>
<dbReference type="Gene3D" id="3.90.550.10">
    <property type="entry name" value="Spore Coat Polysaccharide Biosynthesis Protein SpsA, Chain A"/>
    <property type="match status" value="1"/>
</dbReference>
<feature type="domain" description="Glycosyltransferase 2-like" evidence="2">
    <location>
        <begin position="30"/>
        <end position="190"/>
    </location>
</feature>
<name>A0ABQ4EFS2_9ACTN</name>
<dbReference type="EMBL" id="BONX01000002">
    <property type="protein sequence ID" value="GIG93563.1"/>
    <property type="molecule type" value="Genomic_DNA"/>
</dbReference>
<dbReference type="Proteomes" id="UP000621500">
    <property type="component" value="Unassembled WGS sequence"/>
</dbReference>
<evidence type="ECO:0000313" key="5">
    <source>
        <dbReference type="Proteomes" id="UP000621500"/>
    </source>
</evidence>
<reference evidence="4 5" key="1">
    <citation type="submission" date="2021-01" db="EMBL/GenBank/DDBJ databases">
        <title>Whole genome shotgun sequence of Plantactinospora mayteni NBRC 109088.</title>
        <authorList>
            <person name="Komaki H."/>
            <person name="Tamura T."/>
        </authorList>
    </citation>
    <scope>NUCLEOTIDE SEQUENCE [LARGE SCALE GENOMIC DNA]</scope>
    <source>
        <strain evidence="4 5">NBRC 109088</strain>
    </source>
</reference>
<dbReference type="Pfam" id="PF02709">
    <property type="entry name" value="Glyco_transf_7C"/>
    <property type="match status" value="1"/>
</dbReference>
<dbReference type="InterPro" id="IPR001173">
    <property type="entry name" value="Glyco_trans_2-like"/>
</dbReference>
<evidence type="ECO:0000256" key="1">
    <source>
        <dbReference type="ARBA" id="ARBA00022679"/>
    </source>
</evidence>
<protein>
    <recommendedName>
        <fullName evidence="6">Glycosyltransferase</fullName>
    </recommendedName>
</protein>
<accession>A0ABQ4EFS2</accession>
<evidence type="ECO:0000259" key="3">
    <source>
        <dbReference type="Pfam" id="PF02709"/>
    </source>
</evidence>
<dbReference type="SUPFAM" id="SSF53448">
    <property type="entry name" value="Nucleotide-diphospho-sugar transferases"/>
    <property type="match status" value="1"/>
</dbReference>
<dbReference type="Pfam" id="PF00535">
    <property type="entry name" value="Glycos_transf_2"/>
    <property type="match status" value="1"/>
</dbReference>
<dbReference type="SUPFAM" id="SSF53335">
    <property type="entry name" value="S-adenosyl-L-methionine-dependent methyltransferases"/>
    <property type="match status" value="1"/>
</dbReference>
<dbReference type="InterPro" id="IPR050834">
    <property type="entry name" value="Glycosyltransf_2"/>
</dbReference>
<dbReference type="PANTHER" id="PTHR43685:SF3">
    <property type="entry name" value="SLR2126 PROTEIN"/>
    <property type="match status" value="1"/>
</dbReference>
<dbReference type="PANTHER" id="PTHR43685">
    <property type="entry name" value="GLYCOSYLTRANSFERASE"/>
    <property type="match status" value="1"/>
</dbReference>
<keyword evidence="5" id="KW-1185">Reference proteome</keyword>
<evidence type="ECO:0000259" key="2">
    <source>
        <dbReference type="Pfam" id="PF00535"/>
    </source>
</evidence>
<evidence type="ECO:0000313" key="4">
    <source>
        <dbReference type="EMBL" id="GIG93563.1"/>
    </source>
</evidence>
<dbReference type="RefSeq" id="WP_203855252.1">
    <property type="nucleotide sequence ID" value="NZ_BONX01000002.1"/>
</dbReference>